<dbReference type="InterPro" id="IPR007499">
    <property type="entry name" value="ERF_bacteria_virus"/>
</dbReference>
<keyword evidence="2" id="KW-1185">Reference proteome</keyword>
<dbReference type="Pfam" id="PF04404">
    <property type="entry name" value="ERF"/>
    <property type="match status" value="1"/>
</dbReference>
<proteinExistence type="predicted"/>
<dbReference type="RefSeq" id="WP_369459189.1">
    <property type="nucleotide sequence ID" value="NZ_JBGBDC010000002.1"/>
</dbReference>
<name>A0ABV4B0C2_9BURK</name>
<gene>
    <name evidence="1" type="ORF">AB7A72_04930</name>
</gene>
<accession>A0ABV4B0C2</accession>
<protein>
    <submittedName>
        <fullName evidence="1">ERF family protein</fullName>
    </submittedName>
</protein>
<evidence type="ECO:0000313" key="1">
    <source>
        <dbReference type="EMBL" id="MEY2250336.1"/>
    </source>
</evidence>
<sequence length="255" mass="27472">MNEVTTRPPAPALPLHADNTEAAKLTRAIIAAAKNPEIQMDKMERLLDLHERITAKEAEQQFNMAMVGAQSQMGRIAADAVNPQTRSQYASYAQLDRHLRPLYTSYGFSLSFDEGEGAAEGFVRVVCYVAHIGGHTRTYHCDIPADGKGAKGGDVMTRTHAVGSGKSYGKRYLLKDIFNVAVGEDDDDGNAASPPGTAPPKPVSEFTQGWIDYALSVKGTPEFQAACKQARAEISKARDIQGLKDFNAAMGVANA</sequence>
<dbReference type="EMBL" id="JBGBDC010000002">
    <property type="protein sequence ID" value="MEY2250336.1"/>
    <property type="molecule type" value="Genomic_DNA"/>
</dbReference>
<dbReference type="Proteomes" id="UP001562178">
    <property type="component" value="Unassembled WGS sequence"/>
</dbReference>
<evidence type="ECO:0000313" key="2">
    <source>
        <dbReference type="Proteomes" id="UP001562178"/>
    </source>
</evidence>
<reference evidence="1 2" key="1">
    <citation type="journal article" date="2016" name="Int. J. Syst. Evol. Microbiol.">
        <title>Description of Comamonas sediminis sp. nov., isolated from lagoon sediments.</title>
        <authorList>
            <person name="Subhash Y."/>
            <person name="Bang J.J."/>
            <person name="You T.H."/>
            <person name="Lee S.S."/>
        </authorList>
    </citation>
    <scope>NUCLEOTIDE SEQUENCE [LARGE SCALE GENOMIC DNA]</scope>
    <source>
        <strain evidence="1 2">JCM 31169</strain>
    </source>
</reference>
<comment type="caution">
    <text evidence="1">The sequence shown here is derived from an EMBL/GenBank/DDBJ whole genome shotgun (WGS) entry which is preliminary data.</text>
</comment>
<organism evidence="1 2">
    <name type="scientific">Comamonas sediminis</name>
    <dbReference type="NCBI Taxonomy" id="1783360"/>
    <lineage>
        <taxon>Bacteria</taxon>
        <taxon>Pseudomonadati</taxon>
        <taxon>Pseudomonadota</taxon>
        <taxon>Betaproteobacteria</taxon>
        <taxon>Burkholderiales</taxon>
        <taxon>Comamonadaceae</taxon>
        <taxon>Comamonas</taxon>
    </lineage>
</organism>